<organism evidence="1">
    <name type="scientific">Manihot esculenta</name>
    <name type="common">Cassava</name>
    <name type="synonym">Jatropha manihot</name>
    <dbReference type="NCBI Taxonomy" id="3983"/>
    <lineage>
        <taxon>Eukaryota</taxon>
        <taxon>Viridiplantae</taxon>
        <taxon>Streptophyta</taxon>
        <taxon>Embryophyta</taxon>
        <taxon>Tracheophyta</taxon>
        <taxon>Spermatophyta</taxon>
        <taxon>Magnoliopsida</taxon>
        <taxon>eudicotyledons</taxon>
        <taxon>Gunneridae</taxon>
        <taxon>Pentapetalae</taxon>
        <taxon>rosids</taxon>
        <taxon>fabids</taxon>
        <taxon>Malpighiales</taxon>
        <taxon>Euphorbiaceae</taxon>
        <taxon>Crotonoideae</taxon>
        <taxon>Manihoteae</taxon>
        <taxon>Manihot</taxon>
    </lineage>
</organism>
<evidence type="ECO:0000313" key="1">
    <source>
        <dbReference type="EMBL" id="OAY40600.1"/>
    </source>
</evidence>
<gene>
    <name evidence="1" type="ORF">MANES_09G035000</name>
</gene>
<dbReference type="EMBL" id="CM004395">
    <property type="protein sequence ID" value="OAY40600.1"/>
    <property type="molecule type" value="Genomic_DNA"/>
</dbReference>
<sequence>MELGRNPSSTNAASTSRSTMTWASIMDTIRCRSSFPPKLRSRYRL</sequence>
<reference evidence="1" key="1">
    <citation type="submission" date="2016-02" db="EMBL/GenBank/DDBJ databases">
        <title>WGS assembly of Manihot esculenta.</title>
        <authorList>
            <person name="Bredeson J.V."/>
            <person name="Prochnik S.E."/>
            <person name="Lyons J.B."/>
            <person name="Schmutz J."/>
            <person name="Grimwood J."/>
            <person name="Vrebalov J."/>
            <person name="Bart R.S."/>
            <person name="Amuge T."/>
            <person name="Ferguson M.E."/>
            <person name="Green R."/>
            <person name="Putnam N."/>
            <person name="Stites J."/>
            <person name="Rounsley S."/>
            <person name="Rokhsar D.S."/>
        </authorList>
    </citation>
    <scope>NUCLEOTIDE SEQUENCE [LARGE SCALE GENOMIC DNA]</scope>
    <source>
        <tissue evidence="1">Leaf</tissue>
    </source>
</reference>
<name>A0A2C9V7E7_MANES</name>
<proteinExistence type="predicted"/>
<accession>A0A2C9V7E7</accession>
<protein>
    <submittedName>
        <fullName evidence="1">Uncharacterized protein</fullName>
    </submittedName>
</protein>
<dbReference type="AlphaFoldDB" id="A0A2C9V7E7"/>